<keyword evidence="3" id="KW-1185">Reference proteome</keyword>
<dbReference type="AlphaFoldDB" id="A0A0F4QQY7"/>
<dbReference type="Proteomes" id="UP000033452">
    <property type="component" value="Unassembled WGS sequence"/>
</dbReference>
<protein>
    <submittedName>
        <fullName evidence="2">Uncharacterized protein</fullName>
    </submittedName>
</protein>
<sequence>MNFTKAALSLALASSLTFGFNANAGQDITFKLAATTDGTNHSVPMPIMGQNAFSFQVVLDYQYQNNGGTCTILYSETACTIENMSGAVTLSNIHWGRASMHKSMQQISSWMYVNSQEQTSTVLIPSSNVHFYFLDNAQPTATLNVYGRSSHQIANYGRASMQTTKNANNLGFELARLPYNTKQDGVKFPMMAGCMNLAVLNTSASSIARVNFTQANQATGPITTTLCVPGNDTTTFVGIDTTTERVANISTHVPAELSHLYK</sequence>
<keyword evidence="1" id="KW-0732">Signal</keyword>
<name>A0A0F4QQY7_9GAMM</name>
<proteinExistence type="predicted"/>
<organism evidence="2 3">
    <name type="scientific">Pseudoalteromonas rubra</name>
    <dbReference type="NCBI Taxonomy" id="43658"/>
    <lineage>
        <taxon>Bacteria</taxon>
        <taxon>Pseudomonadati</taxon>
        <taxon>Pseudomonadota</taxon>
        <taxon>Gammaproteobacteria</taxon>
        <taxon>Alteromonadales</taxon>
        <taxon>Pseudoalteromonadaceae</taxon>
        <taxon>Pseudoalteromonas</taxon>
    </lineage>
</organism>
<evidence type="ECO:0000256" key="1">
    <source>
        <dbReference type="SAM" id="SignalP"/>
    </source>
</evidence>
<dbReference type="RefSeq" id="WP_046004680.1">
    <property type="nucleotide sequence ID" value="NZ_JXYA01000018.1"/>
</dbReference>
<feature type="signal peptide" evidence="1">
    <location>
        <begin position="1"/>
        <end position="24"/>
    </location>
</feature>
<gene>
    <name evidence="2" type="ORF">TW77_09195</name>
</gene>
<dbReference type="OrthoDB" id="6299470at2"/>
<evidence type="ECO:0000313" key="3">
    <source>
        <dbReference type="Proteomes" id="UP000033452"/>
    </source>
</evidence>
<evidence type="ECO:0000313" key="2">
    <source>
        <dbReference type="EMBL" id="KJZ09660.1"/>
    </source>
</evidence>
<reference evidence="2 3" key="1">
    <citation type="journal article" date="2015" name="BMC Genomics">
        <title>Genome mining reveals unlocked bioactive potential of marine Gram-negative bacteria.</title>
        <authorList>
            <person name="Machado H."/>
            <person name="Sonnenschein E.C."/>
            <person name="Melchiorsen J."/>
            <person name="Gram L."/>
        </authorList>
    </citation>
    <scope>NUCLEOTIDE SEQUENCE [LARGE SCALE GENOMIC DNA]</scope>
    <source>
        <strain evidence="2 3">S2471</strain>
    </source>
</reference>
<accession>A0A0F4QQY7</accession>
<dbReference type="EMBL" id="JXYA01000018">
    <property type="protein sequence ID" value="KJZ09660.1"/>
    <property type="molecule type" value="Genomic_DNA"/>
</dbReference>
<comment type="caution">
    <text evidence="2">The sequence shown here is derived from an EMBL/GenBank/DDBJ whole genome shotgun (WGS) entry which is preliminary data.</text>
</comment>
<feature type="chain" id="PRO_5002475853" evidence="1">
    <location>
        <begin position="25"/>
        <end position="262"/>
    </location>
</feature>
<dbReference type="PATRIC" id="fig|43658.5.peg.1942"/>